<keyword evidence="5 7" id="KW-0808">Transferase</keyword>
<dbReference type="EC" id="2.4.1.-" evidence="7"/>
<dbReference type="EMBL" id="LRGB01006870">
    <property type="protein sequence ID" value="KZS01437.1"/>
    <property type="molecule type" value="Genomic_DNA"/>
</dbReference>
<organism evidence="9 10">
    <name type="scientific">Daphnia magna</name>
    <dbReference type="NCBI Taxonomy" id="35525"/>
    <lineage>
        <taxon>Eukaryota</taxon>
        <taxon>Metazoa</taxon>
        <taxon>Ecdysozoa</taxon>
        <taxon>Arthropoda</taxon>
        <taxon>Crustacea</taxon>
        <taxon>Branchiopoda</taxon>
        <taxon>Diplostraca</taxon>
        <taxon>Cladocera</taxon>
        <taxon>Anomopoda</taxon>
        <taxon>Daphniidae</taxon>
        <taxon>Daphnia</taxon>
    </lineage>
</organism>
<keyword evidence="4 7" id="KW-0328">Glycosyltransferase</keyword>
<sequence>MDTVDVTTMGHWFNWTMSYKLNSDIQFLYGRILPGPTAPKTLEETKQIIETTYFSSAKNYATNKTKLVAWMVSHCTTFSLRETYVNQLRKFIPVDIYGSCGNLTCPHSKLSNFLSDPECYHLLEKKYK</sequence>
<protein>
    <recommendedName>
        <fullName evidence="7">Fucosyltransferase</fullName>
        <ecNumber evidence="7">2.4.1.-</ecNumber>
    </recommendedName>
</protein>
<keyword evidence="7" id="KW-0812">Transmembrane</keyword>
<dbReference type="InterPro" id="IPR001503">
    <property type="entry name" value="Glyco_trans_10"/>
</dbReference>
<dbReference type="InterPro" id="IPR038577">
    <property type="entry name" value="GT10-like_C_sf"/>
</dbReference>
<accession>A0A164IN88</accession>
<evidence type="ECO:0000256" key="3">
    <source>
        <dbReference type="ARBA" id="ARBA00008919"/>
    </source>
</evidence>
<evidence type="ECO:0000313" key="10">
    <source>
        <dbReference type="Proteomes" id="UP000076858"/>
    </source>
</evidence>
<evidence type="ECO:0000256" key="1">
    <source>
        <dbReference type="ARBA" id="ARBA00004323"/>
    </source>
</evidence>
<evidence type="ECO:0000259" key="8">
    <source>
        <dbReference type="Pfam" id="PF00852"/>
    </source>
</evidence>
<reference evidence="9 10" key="1">
    <citation type="submission" date="2016-03" db="EMBL/GenBank/DDBJ databases">
        <title>EvidentialGene: Evidence-directed Construction of Genes on Genomes.</title>
        <authorList>
            <person name="Gilbert D.G."/>
            <person name="Choi J.-H."/>
            <person name="Mockaitis K."/>
            <person name="Colbourne J."/>
            <person name="Pfrender M."/>
        </authorList>
    </citation>
    <scope>NUCLEOTIDE SEQUENCE [LARGE SCALE GENOMIC DNA]</scope>
    <source>
        <strain evidence="9 10">Xinb3</strain>
        <tissue evidence="9">Complete organism</tissue>
    </source>
</reference>
<evidence type="ECO:0000313" key="9">
    <source>
        <dbReference type="EMBL" id="KZS01437.1"/>
    </source>
</evidence>
<evidence type="ECO:0000256" key="5">
    <source>
        <dbReference type="ARBA" id="ARBA00022679"/>
    </source>
</evidence>
<comment type="subcellular location">
    <subcellularLocation>
        <location evidence="1">Golgi apparatus membrane</location>
        <topology evidence="1">Single-pass type II membrane protein</topology>
    </subcellularLocation>
    <subcellularLocation>
        <location evidence="7">Golgi apparatus</location>
        <location evidence="7">Golgi stack membrane</location>
        <topology evidence="7">Single-pass type II membrane protein</topology>
    </subcellularLocation>
</comment>
<feature type="domain" description="Fucosyltransferase C-terminal" evidence="8">
    <location>
        <begin position="62"/>
        <end position="127"/>
    </location>
</feature>
<dbReference type="InterPro" id="IPR055270">
    <property type="entry name" value="Glyco_tran_10_C"/>
</dbReference>
<evidence type="ECO:0000256" key="4">
    <source>
        <dbReference type="ARBA" id="ARBA00022676"/>
    </source>
</evidence>
<dbReference type="Pfam" id="PF00852">
    <property type="entry name" value="Glyco_transf_10"/>
    <property type="match status" value="1"/>
</dbReference>
<dbReference type="UniPathway" id="UPA00378"/>
<keyword evidence="7" id="KW-0472">Membrane</keyword>
<dbReference type="SUPFAM" id="SSF53756">
    <property type="entry name" value="UDP-Glycosyltransferase/glycogen phosphorylase"/>
    <property type="match status" value="1"/>
</dbReference>
<feature type="non-terminal residue" evidence="9">
    <location>
        <position position="128"/>
    </location>
</feature>
<keyword evidence="6 7" id="KW-0333">Golgi apparatus</keyword>
<dbReference type="GO" id="GO:0000139">
    <property type="term" value="C:Golgi membrane"/>
    <property type="evidence" value="ECO:0007669"/>
    <property type="project" value="UniProtKB-SubCell"/>
</dbReference>
<dbReference type="Proteomes" id="UP000076858">
    <property type="component" value="Unassembled WGS sequence"/>
</dbReference>
<comment type="similarity">
    <text evidence="3 7">Belongs to the glycosyltransferase 10 family.</text>
</comment>
<keyword evidence="10" id="KW-1185">Reference proteome</keyword>
<gene>
    <name evidence="9" type="ORF">APZ42_001909</name>
</gene>
<dbReference type="AlphaFoldDB" id="A0A164IN88"/>
<comment type="pathway">
    <text evidence="2">Protein modification; protein glycosylation.</text>
</comment>
<name>A0A164IN88_9CRUS</name>
<dbReference type="Gene3D" id="3.40.50.11660">
    <property type="entry name" value="Glycosyl transferase family 10, C-terminal domain"/>
    <property type="match status" value="1"/>
</dbReference>
<evidence type="ECO:0000256" key="7">
    <source>
        <dbReference type="RuleBase" id="RU003832"/>
    </source>
</evidence>
<evidence type="ECO:0000256" key="6">
    <source>
        <dbReference type="ARBA" id="ARBA00023034"/>
    </source>
</evidence>
<dbReference type="GO" id="GO:0008417">
    <property type="term" value="F:fucosyltransferase activity"/>
    <property type="evidence" value="ECO:0007669"/>
    <property type="project" value="InterPro"/>
</dbReference>
<dbReference type="PANTHER" id="PTHR48438">
    <property type="entry name" value="ALPHA-(1,3)-FUCOSYLTRANSFERASE C-RELATED"/>
    <property type="match status" value="1"/>
</dbReference>
<comment type="caution">
    <text evidence="9">The sequence shown here is derived from an EMBL/GenBank/DDBJ whole genome shotgun (WGS) entry which is preliminary data.</text>
</comment>
<evidence type="ECO:0000256" key="2">
    <source>
        <dbReference type="ARBA" id="ARBA00004922"/>
    </source>
</evidence>
<proteinExistence type="inferred from homology"/>
<dbReference type="PANTHER" id="PTHR48438:SF1">
    <property type="entry name" value="ALPHA-(1,3)-FUCOSYLTRANSFERASE C-RELATED"/>
    <property type="match status" value="1"/>
</dbReference>
<dbReference type="GO" id="GO:0032580">
    <property type="term" value="C:Golgi cisterna membrane"/>
    <property type="evidence" value="ECO:0007669"/>
    <property type="project" value="UniProtKB-SubCell"/>
</dbReference>